<keyword evidence="2" id="KW-1185">Reference proteome</keyword>
<evidence type="ECO:0000313" key="1">
    <source>
        <dbReference type="EMBL" id="KAJ3009115.1"/>
    </source>
</evidence>
<proteinExistence type="predicted"/>
<dbReference type="Proteomes" id="UP001144978">
    <property type="component" value="Unassembled WGS sequence"/>
</dbReference>
<evidence type="ECO:0000313" key="2">
    <source>
        <dbReference type="Proteomes" id="UP001144978"/>
    </source>
</evidence>
<gene>
    <name evidence="1" type="ORF">NUW54_g2903</name>
</gene>
<sequence>MEFRSTATLRHDGREQHEPHGDRGQSTNAEIKISLAGTRDTPSSAPLTPSPRSAANTLARVILNIAQRLGSPQPFITTHVRFHDRLRPSSVSSRPVFFSMIDTLPVDIAPSFSDTDIGIDSFNAHHHPHLHYLSYVAASPPRLLLPEQPVTDRPRVYRQESKSAEATRCPSTPISCTCPFSAPASMSSPGSVLTYGSQSRTVWRIATTLAGCPALRRLIAASNPVRTAPTTPTTTPSPNRTDNRPRHSRASVIGFFANVQRPVKTACECDISIREHVTRRCRRTNSP</sequence>
<name>A0ACC1Q458_9APHY</name>
<reference evidence="1" key="1">
    <citation type="submission" date="2022-08" db="EMBL/GenBank/DDBJ databases">
        <title>Genome Sequence of Pycnoporus sanguineus.</title>
        <authorList>
            <person name="Buettner E."/>
        </authorList>
    </citation>
    <scope>NUCLEOTIDE SEQUENCE</scope>
    <source>
        <strain evidence="1">CG-C14</strain>
    </source>
</reference>
<comment type="caution">
    <text evidence="1">The sequence shown here is derived from an EMBL/GenBank/DDBJ whole genome shotgun (WGS) entry which is preliminary data.</text>
</comment>
<dbReference type="EMBL" id="JANSHE010000578">
    <property type="protein sequence ID" value="KAJ3009115.1"/>
    <property type="molecule type" value="Genomic_DNA"/>
</dbReference>
<accession>A0ACC1Q458</accession>
<protein>
    <submittedName>
        <fullName evidence="1">Uncharacterized protein</fullName>
    </submittedName>
</protein>
<organism evidence="1 2">
    <name type="scientific">Trametes sanguinea</name>
    <dbReference type="NCBI Taxonomy" id="158606"/>
    <lineage>
        <taxon>Eukaryota</taxon>
        <taxon>Fungi</taxon>
        <taxon>Dikarya</taxon>
        <taxon>Basidiomycota</taxon>
        <taxon>Agaricomycotina</taxon>
        <taxon>Agaricomycetes</taxon>
        <taxon>Polyporales</taxon>
        <taxon>Polyporaceae</taxon>
        <taxon>Trametes</taxon>
    </lineage>
</organism>